<feature type="active site" description="Charge relay system" evidence="8">
    <location>
        <position position="257"/>
    </location>
</feature>
<keyword evidence="10" id="KW-0175">Coiled coil</keyword>
<feature type="disulfide bond" evidence="9">
    <location>
        <begin position="360"/>
        <end position="393"/>
    </location>
</feature>
<dbReference type="InterPro" id="IPR009003">
    <property type="entry name" value="Peptidase_S1_PA"/>
</dbReference>
<evidence type="ECO:0000256" key="6">
    <source>
        <dbReference type="ARBA" id="ARBA00023145"/>
    </source>
</evidence>
<accession>A0A895YMS5</accession>
<keyword evidence="14" id="KW-1185">Reference proteome</keyword>
<evidence type="ECO:0000313" key="14">
    <source>
        <dbReference type="Proteomes" id="UP000662857"/>
    </source>
</evidence>
<reference evidence="13" key="1">
    <citation type="submission" date="2021-02" db="EMBL/GenBank/DDBJ databases">
        <title>Natrosporangium hydrolyticum gen. nov., sp. nov, a haloalkaliphilic actinobacterium from a soda solonchak soil.</title>
        <authorList>
            <person name="Sorokin D.Y."/>
            <person name="Khijniak T.V."/>
            <person name="Zakharycheva A.P."/>
            <person name="Boueva O.V."/>
            <person name="Ariskina E.V."/>
            <person name="Hahnke R.L."/>
            <person name="Bunk B."/>
            <person name="Sproer C."/>
            <person name="Schumann P."/>
            <person name="Evtushenko L.I."/>
            <person name="Kublanov I.V."/>
        </authorList>
    </citation>
    <scope>NUCLEOTIDE SEQUENCE</scope>
    <source>
        <strain evidence="13">DSM 106523</strain>
    </source>
</reference>
<dbReference type="InterPro" id="IPR001316">
    <property type="entry name" value="Pept_S1A_streptogrisin"/>
</dbReference>
<dbReference type="Gene3D" id="3.30.300.50">
    <property type="match status" value="2"/>
</dbReference>
<feature type="active site" description="Charge relay system" evidence="8">
    <location>
        <position position="366"/>
    </location>
</feature>
<comment type="similarity">
    <text evidence="1">Belongs to the peptidase S1 family.</text>
</comment>
<feature type="signal peptide" evidence="11">
    <location>
        <begin position="1"/>
        <end position="35"/>
    </location>
</feature>
<feature type="active site" description="Charge relay system" evidence="8">
    <location>
        <position position="284"/>
    </location>
</feature>
<keyword evidence="2" id="KW-0645">Protease</keyword>
<keyword evidence="3 11" id="KW-0732">Signal</keyword>
<dbReference type="AlphaFoldDB" id="A0A895YMS5"/>
<dbReference type="InterPro" id="IPR018114">
    <property type="entry name" value="TRYPSIN_HIS"/>
</dbReference>
<keyword evidence="7 9" id="KW-1015">Disulfide bond</keyword>
<dbReference type="RefSeq" id="WP_239677399.1">
    <property type="nucleotide sequence ID" value="NZ_CP070499.1"/>
</dbReference>
<dbReference type="SUPFAM" id="SSF50494">
    <property type="entry name" value="Trypsin-like serine proteases"/>
    <property type="match status" value="1"/>
</dbReference>
<feature type="disulfide bond" evidence="9">
    <location>
        <begin position="238"/>
        <end position="258"/>
    </location>
</feature>
<evidence type="ECO:0000259" key="12">
    <source>
        <dbReference type="Pfam" id="PF02983"/>
    </source>
</evidence>
<evidence type="ECO:0000256" key="2">
    <source>
        <dbReference type="ARBA" id="ARBA00022670"/>
    </source>
</evidence>
<dbReference type="CDD" id="cd21112">
    <property type="entry name" value="alphaLP-like"/>
    <property type="match status" value="1"/>
</dbReference>
<keyword evidence="4" id="KW-0378">Hydrolase</keyword>
<evidence type="ECO:0000256" key="9">
    <source>
        <dbReference type="PIRSR" id="PIRSR001134-2"/>
    </source>
</evidence>
<name>A0A895YMS5_9ACTN</name>
<dbReference type="Gene3D" id="2.40.10.10">
    <property type="entry name" value="Trypsin-like serine proteases"/>
    <property type="match status" value="2"/>
</dbReference>
<evidence type="ECO:0000256" key="11">
    <source>
        <dbReference type="SAM" id="SignalP"/>
    </source>
</evidence>
<sequence>MTRNRATPKPMVVRGAVATLAVAALAVAGATPAAAHQPAERPTGDLAGGLHTDQYITGQFAGDQSAADGQVDQSVLTALERDLDLSADEVEQLLTDLEGVDELAAELAEELGQAYGGSWFDHETGSFTVAVTEAGPAAALASAEVTTERVGHSLQRLESITAELDELLEADPAALADVYSWRIEVADNQVVVTTAAGQADAVSGLVADYGDAVRVTESSYAPQVAQSALHGGTAYNGCSVGFNLVAGGTGYFLTAGHCGGTGQQTSQNGVNIGPFVESWFPGEDDALVRVDNAGAWTQGPTVWTYSGTVTINGWTDAAVGTPICTSGRTTGLTCGVITAKNETVNYAEGAVFGMTRHNACVEPGDSGGPNWNTVGGNYAEGVTSGAQMIGGQCLERFGMANVSWYYPISDSLPYYAGGWGVSLMTG</sequence>
<dbReference type="PRINTS" id="PR00861">
    <property type="entry name" value="ALYTICPTASE"/>
</dbReference>
<evidence type="ECO:0000256" key="8">
    <source>
        <dbReference type="PIRSR" id="PIRSR001134-1"/>
    </source>
</evidence>
<dbReference type="PIRSF" id="PIRSF001134">
    <property type="entry name" value="Streptogrisin"/>
    <property type="match status" value="1"/>
</dbReference>
<keyword evidence="5" id="KW-0720">Serine protease</keyword>
<feature type="coiled-coil region" evidence="10">
    <location>
        <begin position="76"/>
        <end position="110"/>
    </location>
</feature>
<dbReference type="GO" id="GO:0006508">
    <property type="term" value="P:proteolysis"/>
    <property type="evidence" value="ECO:0007669"/>
    <property type="project" value="UniProtKB-KW"/>
</dbReference>
<protein>
    <submittedName>
        <fullName evidence="13">S1 family peptidase</fullName>
    </submittedName>
</protein>
<evidence type="ECO:0000256" key="5">
    <source>
        <dbReference type="ARBA" id="ARBA00022825"/>
    </source>
</evidence>
<feature type="chain" id="PRO_5034520404" evidence="11">
    <location>
        <begin position="36"/>
        <end position="426"/>
    </location>
</feature>
<dbReference type="Pfam" id="PF02983">
    <property type="entry name" value="Pro_Al_protease"/>
    <property type="match status" value="1"/>
</dbReference>
<evidence type="ECO:0000256" key="10">
    <source>
        <dbReference type="SAM" id="Coils"/>
    </source>
</evidence>
<feature type="domain" description="Peptidase S1A alpha-lytic prodomain" evidence="12">
    <location>
        <begin position="152"/>
        <end position="208"/>
    </location>
</feature>
<proteinExistence type="inferred from homology"/>
<evidence type="ECO:0000256" key="4">
    <source>
        <dbReference type="ARBA" id="ARBA00022801"/>
    </source>
</evidence>
<gene>
    <name evidence="13" type="ORF">JQS43_02295</name>
</gene>
<dbReference type="EMBL" id="CP070499">
    <property type="protein sequence ID" value="QSB15218.1"/>
    <property type="molecule type" value="Genomic_DNA"/>
</dbReference>
<evidence type="ECO:0000313" key="13">
    <source>
        <dbReference type="EMBL" id="QSB15218.1"/>
    </source>
</evidence>
<evidence type="ECO:0000256" key="3">
    <source>
        <dbReference type="ARBA" id="ARBA00022729"/>
    </source>
</evidence>
<evidence type="ECO:0000256" key="1">
    <source>
        <dbReference type="ARBA" id="ARBA00007664"/>
    </source>
</evidence>
<dbReference type="PROSITE" id="PS00134">
    <property type="entry name" value="TRYPSIN_HIS"/>
    <property type="match status" value="1"/>
</dbReference>
<dbReference type="InterPro" id="IPR035070">
    <property type="entry name" value="Streptogrisin_prodomain"/>
</dbReference>
<dbReference type="InterPro" id="IPR043504">
    <property type="entry name" value="Peptidase_S1_PA_chymotrypsin"/>
</dbReference>
<dbReference type="GO" id="GO:0004252">
    <property type="term" value="F:serine-type endopeptidase activity"/>
    <property type="evidence" value="ECO:0007669"/>
    <property type="project" value="InterPro"/>
</dbReference>
<organism evidence="13 14">
    <name type="scientific">Natronosporangium hydrolyticum</name>
    <dbReference type="NCBI Taxonomy" id="2811111"/>
    <lineage>
        <taxon>Bacteria</taxon>
        <taxon>Bacillati</taxon>
        <taxon>Actinomycetota</taxon>
        <taxon>Actinomycetes</taxon>
        <taxon>Micromonosporales</taxon>
        <taxon>Micromonosporaceae</taxon>
        <taxon>Natronosporangium</taxon>
    </lineage>
</organism>
<dbReference type="Proteomes" id="UP000662857">
    <property type="component" value="Chromosome"/>
</dbReference>
<feature type="disulfide bond" evidence="9">
    <location>
        <begin position="324"/>
        <end position="334"/>
    </location>
</feature>
<dbReference type="GO" id="GO:0005576">
    <property type="term" value="C:extracellular region"/>
    <property type="evidence" value="ECO:0007669"/>
    <property type="project" value="InterPro"/>
</dbReference>
<dbReference type="KEGG" id="nhy:JQS43_02295"/>
<keyword evidence="6" id="KW-0865">Zymogen</keyword>
<dbReference type="InterPro" id="IPR004236">
    <property type="entry name" value="Pept_S1_alpha_lytic"/>
</dbReference>
<evidence type="ECO:0000256" key="7">
    <source>
        <dbReference type="ARBA" id="ARBA00023157"/>
    </source>
</evidence>